<sequence length="294" mass="31685">MPSVVNGENVILYYKNPAGVFYFNGGISEGMILGNIYSQISSIENVGVANDFLRANDGIIRRFVTDANQPNITSLVSGTWAFEYYASIDSNVASSPYIYFIVKKYDGTTLTTIATSANTNLTTTDVKKYTNSVSIPTTTLTATDRIVIEVWAGNIGDRTVVFYTQGTKVAKVATTIPIDQVFGASTNCTFDVSVDQVEVTSQTSAWFREYKIDVAGWNISCDGLICLTGYSYKNMLDTQLAKSTIGIKFSIDDGTTPVVITGNAIINSISLTGPNNNTSTYSVSLTGVGAYTIT</sequence>
<organism evidence="1">
    <name type="scientific">uncultured Caudovirales phage</name>
    <dbReference type="NCBI Taxonomy" id="2100421"/>
    <lineage>
        <taxon>Viruses</taxon>
        <taxon>Duplodnaviria</taxon>
        <taxon>Heunggongvirae</taxon>
        <taxon>Uroviricota</taxon>
        <taxon>Caudoviricetes</taxon>
        <taxon>Peduoviridae</taxon>
        <taxon>Maltschvirus</taxon>
        <taxon>Maltschvirus maltsch</taxon>
    </lineage>
</organism>
<dbReference type="EMBL" id="LR798216">
    <property type="protein sequence ID" value="CAB5195033.1"/>
    <property type="molecule type" value="Genomic_DNA"/>
</dbReference>
<name>A0A6J7WFA6_9CAUD</name>
<protein>
    <submittedName>
        <fullName evidence="1">Phage major tail protein TP901-1</fullName>
    </submittedName>
</protein>
<proteinExistence type="predicted"/>
<accession>A0A6J7WFA6</accession>
<dbReference type="InterPro" id="IPR011855">
    <property type="entry name" value="Phgtail_TP901_1"/>
</dbReference>
<dbReference type="Pfam" id="PF06199">
    <property type="entry name" value="Phage_tail_2"/>
    <property type="match status" value="1"/>
</dbReference>
<reference evidence="1" key="1">
    <citation type="submission" date="2020-05" db="EMBL/GenBank/DDBJ databases">
        <authorList>
            <person name="Chiriac C."/>
            <person name="Salcher M."/>
            <person name="Ghai R."/>
            <person name="Kavagutti S V."/>
        </authorList>
    </citation>
    <scope>NUCLEOTIDE SEQUENCE</scope>
</reference>
<gene>
    <name evidence="1" type="ORF">UFOVP174_49</name>
</gene>
<evidence type="ECO:0000313" key="1">
    <source>
        <dbReference type="EMBL" id="CAB5195033.1"/>
    </source>
</evidence>